<dbReference type="EMBL" id="JANBUW010000062">
    <property type="protein sequence ID" value="KAJ2849726.1"/>
    <property type="molecule type" value="Genomic_DNA"/>
</dbReference>
<proteinExistence type="predicted"/>
<dbReference type="OrthoDB" id="2349272at2759"/>
<evidence type="ECO:0000256" key="1">
    <source>
        <dbReference type="SAM" id="MobiDB-lite"/>
    </source>
</evidence>
<comment type="caution">
    <text evidence="3">The sequence shown here is derived from an EMBL/GenBank/DDBJ whole genome shotgun (WGS) entry which is preliminary data.</text>
</comment>
<feature type="compositionally biased region" description="Polar residues" evidence="1">
    <location>
        <begin position="29"/>
        <end position="55"/>
    </location>
</feature>
<sequence>MKVLVIFGALSALAQTGFAKCIPSPLPSSTSDYTAAPASSDSSDYMSVPVSSDTSDYAEVPAPSDTSDYAEVPASSDSSDYTEAPASSNYIEASAAGPSSNIETQPAPLPTYVTSSAPQSPEPQPSSGTSVYQLTEAKLDAAVPKAKGQGLCTGASDTSCANNKRAIVALNNAAKTYGITERSEMVAIISLMAYESGSWQYNINVSPGRAGQGTKAMLMYNFIYEYAKELYPSKVQDAWENTEDESTMNQVRELVLNDNDSFGSGFWYLVNKASSYHNSKKLVDGDLDSFKQYCETAVGATWDESRGQIWETVNNAL</sequence>
<keyword evidence="2" id="KW-0732">Signal</keyword>
<keyword evidence="4" id="KW-1185">Reference proteome</keyword>
<dbReference type="AlphaFoldDB" id="A0A9W8I745"/>
<dbReference type="Proteomes" id="UP001139887">
    <property type="component" value="Unassembled WGS sequence"/>
</dbReference>
<evidence type="ECO:0000313" key="3">
    <source>
        <dbReference type="EMBL" id="KAJ2849726.1"/>
    </source>
</evidence>
<accession>A0A9W8I745</accession>
<evidence type="ECO:0000313" key="4">
    <source>
        <dbReference type="Proteomes" id="UP001139887"/>
    </source>
</evidence>
<feature type="compositionally biased region" description="Polar residues" evidence="1">
    <location>
        <begin position="75"/>
        <end position="104"/>
    </location>
</feature>
<reference evidence="3" key="1">
    <citation type="submission" date="2022-07" db="EMBL/GenBank/DDBJ databases">
        <title>Phylogenomic reconstructions and comparative analyses of Kickxellomycotina fungi.</title>
        <authorList>
            <person name="Reynolds N.K."/>
            <person name="Stajich J.E."/>
            <person name="Barry K."/>
            <person name="Grigoriev I.V."/>
            <person name="Crous P."/>
            <person name="Smith M.E."/>
        </authorList>
    </citation>
    <scope>NUCLEOTIDE SEQUENCE</scope>
    <source>
        <strain evidence="3">NRRL 1566</strain>
    </source>
</reference>
<feature type="chain" id="PRO_5040972593" evidence="2">
    <location>
        <begin position="20"/>
        <end position="317"/>
    </location>
</feature>
<protein>
    <submittedName>
        <fullName evidence="3">Uncharacterized protein</fullName>
    </submittedName>
</protein>
<organism evidence="3 4">
    <name type="scientific">Coemansia brasiliensis</name>
    <dbReference type="NCBI Taxonomy" id="2650707"/>
    <lineage>
        <taxon>Eukaryota</taxon>
        <taxon>Fungi</taxon>
        <taxon>Fungi incertae sedis</taxon>
        <taxon>Zoopagomycota</taxon>
        <taxon>Kickxellomycotina</taxon>
        <taxon>Kickxellomycetes</taxon>
        <taxon>Kickxellales</taxon>
        <taxon>Kickxellaceae</taxon>
        <taxon>Coemansia</taxon>
    </lineage>
</organism>
<feature type="signal peptide" evidence="2">
    <location>
        <begin position="1"/>
        <end position="19"/>
    </location>
</feature>
<evidence type="ECO:0000256" key="2">
    <source>
        <dbReference type="SAM" id="SignalP"/>
    </source>
</evidence>
<gene>
    <name evidence="3" type="ORF">IWW36_002418</name>
</gene>
<name>A0A9W8I745_9FUNG</name>
<feature type="region of interest" description="Disordered" evidence="1">
    <location>
        <begin position="29"/>
        <end position="130"/>
    </location>
</feature>